<dbReference type="STRING" id="136037.A0A067R4L9"/>
<gene>
    <name evidence="5" type="ORF">L798_13136</name>
</gene>
<feature type="region of interest" description="Disordered" evidence="3">
    <location>
        <begin position="244"/>
        <end position="268"/>
    </location>
</feature>
<dbReference type="PANTHER" id="PTHR10380:SF173">
    <property type="entry name" value="CUTICULAR PROTEIN 47EF, ISOFORM C-RELATED"/>
    <property type="match status" value="1"/>
</dbReference>
<feature type="region of interest" description="Disordered" evidence="3">
    <location>
        <begin position="894"/>
        <end position="929"/>
    </location>
</feature>
<protein>
    <recommendedName>
        <fullName evidence="7">Cuticle protein 6</fullName>
    </recommendedName>
</protein>
<dbReference type="OrthoDB" id="6436213at2759"/>
<dbReference type="InParanoid" id="A0A067R4L9"/>
<feature type="compositionally biased region" description="Polar residues" evidence="3">
    <location>
        <begin position="915"/>
        <end position="926"/>
    </location>
</feature>
<feature type="region of interest" description="Disordered" evidence="3">
    <location>
        <begin position="598"/>
        <end position="662"/>
    </location>
</feature>
<evidence type="ECO:0000313" key="5">
    <source>
        <dbReference type="EMBL" id="KDR12910.1"/>
    </source>
</evidence>
<name>A0A067R4L9_ZOONE</name>
<sequence>MVAYVTVMLLVLAVSALGWENLPAIPAGRRAEYYLLEDDGAYRFGYDTGEGQSAVVSADQSNQVQGQYSYVDNGGKRVRVAYTAGDSGFLPRQGGGQTVAGRAGFAGSGNNVASFKTPVTSGGFASDGGQGDDNYDANADASYSFSIDTDNYKRTESSDVKGNIRGQYSYSSQVGGSHGLSYIAGEGTGFVVTGSDSGAGTGAVSATTYAPLASSSYSGGKAADTTSKLNNDGSYSFFFNTNDQSREESADSQNNVRGSYSFKAKDDGQTRRVDYTAGSATGFVATGKHLPVPLVPASTASLGYSSRGQSSLQSFGQTGPSSYSSAPGSSEALGGIGSDGSYSFSYNTGDSSRQESADTQNNVRGSFSFKAKDDGQTRKVDYEAGAATGFIAKGSHLPVAPDPLSSSAGSFTEGFSSQSSVASPYTGSSSSSEGEEAPSGDASYSFSYNTGDQSRQEISDAQGNVKGQFSFVAKDGIQRKVDYTAGVGKGFIAEVLPSGAPTPLGPFSKTPVTSYSSEAGSRTPVGLQNDGSYSFSYNAGDHSRQESADAQNNVQGTYSFTAKNDGQTRRVDYEAGAATGFIAKGAHLPVAPSPSGILSGYSSSPSQSSASSYSASVDAPVSSTGTQSDGSYSFSYKTADQSRQESGDAQNNVHGSFALKTKDDGQTRRVDYEAGAATGFVAKGAHISASPLAPFSAPDATRLVLSYNQPLASSPYSGSGIAAIPESSDGSYSFSFNAGDHSREESSDAQGNTRGRYSFTSKDDGKTREVVYEAGAGKGFIAKGAHIPASGSIDSATGAFGYQASSTQGLTGSRSSAIGYQVSPVFQGIAVDRSQDGQSSGDASYSYEYETDSSRKQESSDPQGNVVGSFSYLGGDGVSRRVHYTSRDNEGFVVSGEHVPEPVSAGRTGAESGFGASNVQTASPRSSHIKSQDVSTASFNLQKYLPPQSPRKFGYIFDTKV</sequence>
<evidence type="ECO:0000256" key="3">
    <source>
        <dbReference type="SAM" id="MobiDB-lite"/>
    </source>
</evidence>
<feature type="compositionally biased region" description="Polar residues" evidence="3">
    <location>
        <begin position="302"/>
        <end position="318"/>
    </location>
</feature>
<keyword evidence="4" id="KW-0732">Signal</keyword>
<feature type="compositionally biased region" description="Polar residues" evidence="3">
    <location>
        <begin position="624"/>
        <end position="639"/>
    </location>
</feature>
<feature type="chain" id="PRO_5001648013" description="Cuticle protein 6" evidence="4">
    <location>
        <begin position="19"/>
        <end position="961"/>
    </location>
</feature>
<dbReference type="OMA" id="DVGPEKW"/>
<feature type="region of interest" description="Disordered" evidence="3">
    <location>
        <begin position="404"/>
        <end position="457"/>
    </location>
</feature>
<feature type="region of interest" description="Disordered" evidence="3">
    <location>
        <begin position="302"/>
        <end position="370"/>
    </location>
</feature>
<dbReference type="PROSITE" id="PS51155">
    <property type="entry name" value="CHIT_BIND_RR_2"/>
    <property type="match status" value="9"/>
</dbReference>
<organism evidence="5 6">
    <name type="scientific">Zootermopsis nevadensis</name>
    <name type="common">Dampwood termite</name>
    <dbReference type="NCBI Taxonomy" id="136037"/>
    <lineage>
        <taxon>Eukaryota</taxon>
        <taxon>Metazoa</taxon>
        <taxon>Ecdysozoa</taxon>
        <taxon>Arthropoda</taxon>
        <taxon>Hexapoda</taxon>
        <taxon>Insecta</taxon>
        <taxon>Pterygota</taxon>
        <taxon>Neoptera</taxon>
        <taxon>Polyneoptera</taxon>
        <taxon>Dictyoptera</taxon>
        <taxon>Blattodea</taxon>
        <taxon>Blattoidea</taxon>
        <taxon>Termitoidae</taxon>
        <taxon>Termopsidae</taxon>
        <taxon>Zootermopsis</taxon>
    </lineage>
</organism>
<feature type="region of interest" description="Disordered" evidence="3">
    <location>
        <begin position="734"/>
        <end position="764"/>
    </location>
</feature>
<keyword evidence="6" id="KW-1185">Reference proteome</keyword>
<dbReference type="eggNOG" id="ENOG502S9K0">
    <property type="taxonomic scope" value="Eukaryota"/>
</dbReference>
<dbReference type="GO" id="GO:0008010">
    <property type="term" value="F:structural constituent of chitin-based larval cuticle"/>
    <property type="evidence" value="ECO:0007669"/>
    <property type="project" value="TreeGrafter"/>
</dbReference>
<feature type="compositionally biased region" description="Polar residues" evidence="3">
    <location>
        <begin position="340"/>
        <end position="351"/>
    </location>
</feature>
<proteinExistence type="predicted"/>
<dbReference type="InterPro" id="IPR050468">
    <property type="entry name" value="Cuticle_Struct_Prot"/>
</dbReference>
<feature type="compositionally biased region" description="Polar residues" evidence="3">
    <location>
        <begin position="444"/>
        <end position="453"/>
    </location>
</feature>
<feature type="compositionally biased region" description="Low complexity" evidence="3">
    <location>
        <begin position="598"/>
        <end position="623"/>
    </location>
</feature>
<evidence type="ECO:0000256" key="2">
    <source>
        <dbReference type="PROSITE-ProRule" id="PRU00497"/>
    </source>
</evidence>
<dbReference type="InterPro" id="IPR031311">
    <property type="entry name" value="CHIT_BIND_RR_consensus"/>
</dbReference>
<feature type="compositionally biased region" description="Low complexity" evidence="3">
    <location>
        <begin position="419"/>
        <end position="432"/>
    </location>
</feature>
<dbReference type="PROSITE" id="PS00233">
    <property type="entry name" value="CHIT_BIND_RR_1"/>
    <property type="match status" value="1"/>
</dbReference>
<evidence type="ECO:0000313" key="6">
    <source>
        <dbReference type="Proteomes" id="UP000027135"/>
    </source>
</evidence>
<dbReference type="GO" id="GO:0062129">
    <property type="term" value="C:chitin-based extracellular matrix"/>
    <property type="evidence" value="ECO:0007669"/>
    <property type="project" value="TreeGrafter"/>
</dbReference>
<feature type="region of interest" description="Disordered" evidence="3">
    <location>
        <begin position="832"/>
        <end position="872"/>
    </location>
</feature>
<dbReference type="EMBL" id="KK852982">
    <property type="protein sequence ID" value="KDR12910.1"/>
    <property type="molecule type" value="Genomic_DNA"/>
</dbReference>
<accession>A0A067R4L9</accession>
<dbReference type="AlphaFoldDB" id="A0A067R4L9"/>
<keyword evidence="1 2" id="KW-0193">Cuticle</keyword>
<evidence type="ECO:0008006" key="7">
    <source>
        <dbReference type="Google" id="ProtNLM"/>
    </source>
</evidence>
<evidence type="ECO:0000256" key="1">
    <source>
        <dbReference type="ARBA" id="ARBA00022460"/>
    </source>
</evidence>
<dbReference type="InterPro" id="IPR000618">
    <property type="entry name" value="Insect_cuticle"/>
</dbReference>
<dbReference type="Pfam" id="PF00379">
    <property type="entry name" value="Chitin_bind_4"/>
    <property type="match status" value="9"/>
</dbReference>
<feature type="signal peptide" evidence="4">
    <location>
        <begin position="1"/>
        <end position="18"/>
    </location>
</feature>
<feature type="compositionally biased region" description="Polar residues" evidence="3">
    <location>
        <begin position="510"/>
        <end position="520"/>
    </location>
</feature>
<reference evidence="5 6" key="1">
    <citation type="journal article" date="2014" name="Nat. Commun.">
        <title>Molecular traces of alternative social organization in a termite genome.</title>
        <authorList>
            <person name="Terrapon N."/>
            <person name="Li C."/>
            <person name="Robertson H.M."/>
            <person name="Ji L."/>
            <person name="Meng X."/>
            <person name="Booth W."/>
            <person name="Chen Z."/>
            <person name="Childers C.P."/>
            <person name="Glastad K.M."/>
            <person name="Gokhale K."/>
            <person name="Gowin J."/>
            <person name="Gronenberg W."/>
            <person name="Hermansen R.A."/>
            <person name="Hu H."/>
            <person name="Hunt B.G."/>
            <person name="Huylmans A.K."/>
            <person name="Khalil S.M."/>
            <person name="Mitchell R.D."/>
            <person name="Munoz-Torres M.C."/>
            <person name="Mustard J.A."/>
            <person name="Pan H."/>
            <person name="Reese J.T."/>
            <person name="Scharf M.E."/>
            <person name="Sun F."/>
            <person name="Vogel H."/>
            <person name="Xiao J."/>
            <person name="Yang W."/>
            <person name="Yang Z."/>
            <person name="Yang Z."/>
            <person name="Zhou J."/>
            <person name="Zhu J."/>
            <person name="Brent C.S."/>
            <person name="Elsik C.G."/>
            <person name="Goodisman M.A."/>
            <person name="Liberles D.A."/>
            <person name="Roe R.M."/>
            <person name="Vargo E.L."/>
            <person name="Vilcinskas A."/>
            <person name="Wang J."/>
            <person name="Bornberg-Bauer E."/>
            <person name="Korb J."/>
            <person name="Zhang G."/>
            <person name="Liebig J."/>
        </authorList>
    </citation>
    <scope>NUCLEOTIDE SEQUENCE [LARGE SCALE GENOMIC DNA]</scope>
    <source>
        <tissue evidence="5">Whole organism</tissue>
    </source>
</reference>
<feature type="compositionally biased region" description="Polar residues" evidence="3">
    <location>
        <begin position="748"/>
        <end position="760"/>
    </location>
</feature>
<feature type="compositionally biased region" description="Low complexity" evidence="3">
    <location>
        <begin position="319"/>
        <end position="330"/>
    </location>
</feature>
<feature type="compositionally biased region" description="Polar residues" evidence="3">
    <location>
        <begin position="404"/>
        <end position="418"/>
    </location>
</feature>
<dbReference type="PANTHER" id="PTHR10380">
    <property type="entry name" value="CUTICLE PROTEIN"/>
    <property type="match status" value="1"/>
</dbReference>
<feature type="region of interest" description="Disordered" evidence="3">
    <location>
        <begin position="500"/>
        <end position="531"/>
    </location>
</feature>
<dbReference type="Proteomes" id="UP000027135">
    <property type="component" value="Unassembled WGS sequence"/>
</dbReference>
<evidence type="ECO:0000256" key="4">
    <source>
        <dbReference type="SAM" id="SignalP"/>
    </source>
</evidence>